<dbReference type="EMBL" id="JAMQOT010000001">
    <property type="protein sequence ID" value="MDF9744556.1"/>
    <property type="molecule type" value="Genomic_DNA"/>
</dbReference>
<feature type="domain" description="Halobacterial output" evidence="1">
    <location>
        <begin position="19"/>
        <end position="83"/>
    </location>
</feature>
<dbReference type="InterPro" id="IPR040624">
    <property type="entry name" value="HalOD1"/>
</dbReference>
<dbReference type="AlphaFoldDB" id="A0A9Q4Q0Q2"/>
<proteinExistence type="predicted"/>
<gene>
    <name evidence="2" type="ORF">NDI89_03060</name>
</gene>
<evidence type="ECO:0000313" key="3">
    <source>
        <dbReference type="Proteomes" id="UP001154061"/>
    </source>
</evidence>
<keyword evidence="3" id="KW-1185">Reference proteome</keyword>
<dbReference type="Proteomes" id="UP001154061">
    <property type="component" value="Unassembled WGS sequence"/>
</dbReference>
<reference evidence="2" key="1">
    <citation type="submission" date="2022-06" db="EMBL/GenBank/DDBJ databases">
        <title>Natrinema sp. a new haloarchaeum isolate from saline soil.</title>
        <authorList>
            <person name="Strakova D."/>
            <person name="Galisteo C."/>
            <person name="Sanchez-Porro C."/>
            <person name="Ventosa A."/>
        </authorList>
    </citation>
    <scope>NUCLEOTIDE SEQUENCE</scope>
    <source>
        <strain evidence="2">S1CR25-10</strain>
    </source>
</reference>
<evidence type="ECO:0000259" key="1">
    <source>
        <dbReference type="Pfam" id="PF18545"/>
    </source>
</evidence>
<name>A0A9Q4Q0Q2_9EURY</name>
<sequence length="90" mass="10133">MSDHTEREIVHRKLDTDAENPIVPLINAIADIENKDTTELPAMYDCVDGMLDELFSNPPAPDSQMAVEFSYETYRITVEQGGNAKFVKTE</sequence>
<protein>
    <recommendedName>
        <fullName evidence="1">Halobacterial output domain-containing protein</fullName>
    </recommendedName>
</protein>
<comment type="caution">
    <text evidence="2">The sequence shown here is derived from an EMBL/GenBank/DDBJ whole genome shotgun (WGS) entry which is preliminary data.</text>
</comment>
<accession>A0A9Q4Q0Q2</accession>
<dbReference type="Pfam" id="PF18545">
    <property type="entry name" value="HalOD1"/>
    <property type="match status" value="1"/>
</dbReference>
<dbReference type="RefSeq" id="WP_277520497.1">
    <property type="nucleotide sequence ID" value="NZ_JAMQOT010000001.1"/>
</dbReference>
<evidence type="ECO:0000313" key="2">
    <source>
        <dbReference type="EMBL" id="MDF9744556.1"/>
    </source>
</evidence>
<organism evidence="2 3">
    <name type="scientific">Natrinema salsiterrestre</name>
    <dbReference type="NCBI Taxonomy" id="2950540"/>
    <lineage>
        <taxon>Archaea</taxon>
        <taxon>Methanobacteriati</taxon>
        <taxon>Methanobacteriota</taxon>
        <taxon>Stenosarchaea group</taxon>
        <taxon>Halobacteria</taxon>
        <taxon>Halobacteriales</taxon>
        <taxon>Natrialbaceae</taxon>
        <taxon>Natrinema</taxon>
    </lineage>
</organism>